<feature type="compositionally biased region" description="Basic and acidic residues" evidence="1">
    <location>
        <begin position="78"/>
        <end position="98"/>
    </location>
</feature>
<keyword evidence="3" id="KW-1185">Reference proteome</keyword>
<accession>A0A388K6Z1</accession>
<dbReference type="EMBL" id="BFEA01000066">
    <property type="protein sequence ID" value="GBG65820.1"/>
    <property type="molecule type" value="Genomic_DNA"/>
</dbReference>
<sequence>MVDTHTRTSTSTYTAEQEAKAAAILKERREKEAKKKALLEELAAKKKKIEEKMVREMERLQKEEEKLQAVEAEEEVEEKPLERRRTRERAGPRGAKEDPLEKKITKWVANLSLGEEEAASIYVTREEQEASMKEWDAEEDRRSHAQVSDLHKKISWDDMTKEWKKRFIVNDAPALTINRLFATTQGNTPTRDCLTEWQKFVATPDLELPFSHLRREFYNQSCGTLSLELGDREQYTTFAEIIHKAREIIKTNRAAAQEKSAWQPTHVEKGKLGPCPQPVAAAATPASRGGDQVAAVQPRSNNNSRGKEKAKIASPAGNGQPYHGSSST</sequence>
<comment type="caution">
    <text evidence="2">The sequence shown here is derived from an EMBL/GenBank/DDBJ whole genome shotgun (WGS) entry which is preliminary data.</text>
</comment>
<feature type="region of interest" description="Disordered" evidence="1">
    <location>
        <begin position="257"/>
        <end position="328"/>
    </location>
</feature>
<evidence type="ECO:0000313" key="3">
    <source>
        <dbReference type="Proteomes" id="UP000265515"/>
    </source>
</evidence>
<reference evidence="2 3" key="1">
    <citation type="journal article" date="2018" name="Cell">
        <title>The Chara Genome: Secondary Complexity and Implications for Plant Terrestrialization.</title>
        <authorList>
            <person name="Nishiyama T."/>
            <person name="Sakayama H."/>
            <person name="Vries J.D."/>
            <person name="Buschmann H."/>
            <person name="Saint-Marcoux D."/>
            <person name="Ullrich K.K."/>
            <person name="Haas F.B."/>
            <person name="Vanderstraeten L."/>
            <person name="Becker D."/>
            <person name="Lang D."/>
            <person name="Vosolsobe S."/>
            <person name="Rombauts S."/>
            <person name="Wilhelmsson P.K.I."/>
            <person name="Janitza P."/>
            <person name="Kern R."/>
            <person name="Heyl A."/>
            <person name="Rumpler F."/>
            <person name="Villalobos L.I.A.C."/>
            <person name="Clay J.M."/>
            <person name="Skokan R."/>
            <person name="Toyoda A."/>
            <person name="Suzuki Y."/>
            <person name="Kagoshima H."/>
            <person name="Schijlen E."/>
            <person name="Tajeshwar N."/>
            <person name="Catarino B."/>
            <person name="Hetherington A.J."/>
            <person name="Saltykova A."/>
            <person name="Bonnot C."/>
            <person name="Breuninger H."/>
            <person name="Symeonidi A."/>
            <person name="Radhakrishnan G.V."/>
            <person name="Van Nieuwerburgh F."/>
            <person name="Deforce D."/>
            <person name="Chang C."/>
            <person name="Karol K.G."/>
            <person name="Hedrich R."/>
            <person name="Ulvskov P."/>
            <person name="Glockner G."/>
            <person name="Delwiche C.F."/>
            <person name="Petrasek J."/>
            <person name="Van de Peer Y."/>
            <person name="Friml J."/>
            <person name="Beilby M."/>
            <person name="Dolan L."/>
            <person name="Kohara Y."/>
            <person name="Sugano S."/>
            <person name="Fujiyama A."/>
            <person name="Delaux P.-M."/>
            <person name="Quint M."/>
            <person name="TheiBen G."/>
            <person name="Hagemann M."/>
            <person name="Harholt J."/>
            <person name="Dunand C."/>
            <person name="Zachgo S."/>
            <person name="Langdale J."/>
            <person name="Maumus F."/>
            <person name="Straeten D.V.D."/>
            <person name="Gould S.B."/>
            <person name="Rensing S.A."/>
        </authorList>
    </citation>
    <scope>NUCLEOTIDE SEQUENCE [LARGE SCALE GENOMIC DNA]</scope>
    <source>
        <strain evidence="2 3">S276</strain>
    </source>
</reference>
<gene>
    <name evidence="2" type="ORF">CBR_g53791</name>
</gene>
<dbReference type="AlphaFoldDB" id="A0A388K6Z1"/>
<dbReference type="Gramene" id="GBG65820">
    <property type="protein sequence ID" value="GBG65820"/>
    <property type="gene ID" value="CBR_g53791"/>
</dbReference>
<evidence type="ECO:0000256" key="1">
    <source>
        <dbReference type="SAM" id="MobiDB-lite"/>
    </source>
</evidence>
<dbReference type="Proteomes" id="UP000265515">
    <property type="component" value="Unassembled WGS sequence"/>
</dbReference>
<evidence type="ECO:0000313" key="2">
    <source>
        <dbReference type="EMBL" id="GBG65820.1"/>
    </source>
</evidence>
<proteinExistence type="predicted"/>
<name>A0A388K6Z1_CHABU</name>
<organism evidence="2 3">
    <name type="scientific">Chara braunii</name>
    <name type="common">Braun's stonewort</name>
    <dbReference type="NCBI Taxonomy" id="69332"/>
    <lineage>
        <taxon>Eukaryota</taxon>
        <taxon>Viridiplantae</taxon>
        <taxon>Streptophyta</taxon>
        <taxon>Charophyceae</taxon>
        <taxon>Charales</taxon>
        <taxon>Characeae</taxon>
        <taxon>Chara</taxon>
    </lineage>
</organism>
<protein>
    <submittedName>
        <fullName evidence="2">Uncharacterized protein</fullName>
    </submittedName>
</protein>
<feature type="region of interest" description="Disordered" evidence="1">
    <location>
        <begin position="63"/>
        <end position="98"/>
    </location>
</feature>